<proteinExistence type="predicted"/>
<dbReference type="EMBL" id="SADE01000004">
    <property type="protein sequence ID" value="RVU33634.1"/>
    <property type="molecule type" value="Genomic_DNA"/>
</dbReference>
<protein>
    <submittedName>
        <fullName evidence="1">Uncharacterized protein</fullName>
    </submittedName>
</protein>
<organism evidence="1 2">
    <name type="scientific">Hwanghaeella grinnelliae</name>
    <dbReference type="NCBI Taxonomy" id="2500179"/>
    <lineage>
        <taxon>Bacteria</taxon>
        <taxon>Pseudomonadati</taxon>
        <taxon>Pseudomonadota</taxon>
        <taxon>Alphaproteobacteria</taxon>
        <taxon>Rhodospirillales</taxon>
        <taxon>Rhodospirillaceae</taxon>
        <taxon>Hwanghaeella</taxon>
    </lineage>
</organism>
<dbReference type="Proteomes" id="UP000287447">
    <property type="component" value="Unassembled WGS sequence"/>
</dbReference>
<dbReference type="AlphaFoldDB" id="A0A3S2VJZ0"/>
<accession>A0A3S2VJZ0</accession>
<keyword evidence="2" id="KW-1185">Reference proteome</keyword>
<name>A0A3S2VJZ0_9PROT</name>
<gene>
    <name evidence="1" type="ORF">EOI86_20975</name>
</gene>
<evidence type="ECO:0000313" key="2">
    <source>
        <dbReference type="Proteomes" id="UP000287447"/>
    </source>
</evidence>
<comment type="caution">
    <text evidence="1">The sequence shown here is derived from an EMBL/GenBank/DDBJ whole genome shotgun (WGS) entry which is preliminary data.</text>
</comment>
<sequence>MDAFPVPVGGQKFPALVKHSLSRVIPRAIARACFYDPRALFLPLLTAIAVLAPQAAKASGQERIAAVQPLIQEESSLSNGSEKQLEDALQSLKKSKRMGRIEAERVLASITEFRDARRNRETPQPLRTALNDCVAAPSPACLLQEALAHAYRVPDEGRRDWALSTVAAGYYETGDVGRVYDVLALMEDPRTALRLLGETVGSATQGQKNSDPATRILTGVHDDKQANWVPYAAVSDWKAAQRQIKAIPEDRYKAVAWARFGRKAFDAGEAALADQALEISEALIENISLNYARSFARYEASLTHVARVAYFKGGLAETQRAIASAARIDQPHFRADAYWRLANVGSNDLAPEIQERAEASFSEIASRLRQVFVLTFDEAKAEQRQERALAIAATISDPLDRARAFARLARYVQ</sequence>
<dbReference type="RefSeq" id="WP_127767664.1">
    <property type="nucleotide sequence ID" value="NZ_SADE01000004.1"/>
</dbReference>
<reference evidence="2" key="1">
    <citation type="submission" date="2019-01" db="EMBL/GenBank/DDBJ databases">
        <title>Gri0909 isolated from a small marine red alga.</title>
        <authorList>
            <person name="Kim J."/>
            <person name="Jeong S.E."/>
            <person name="Jeon C.O."/>
        </authorList>
    </citation>
    <scope>NUCLEOTIDE SEQUENCE [LARGE SCALE GENOMIC DNA]</scope>
    <source>
        <strain evidence="2">Gri0909</strain>
    </source>
</reference>
<evidence type="ECO:0000313" key="1">
    <source>
        <dbReference type="EMBL" id="RVU33634.1"/>
    </source>
</evidence>